<sequence>MCAADSDPTLNTFFFPHTLSSQEKSKTLSPPLYPVPVQFKFANLLY</sequence>
<organism evidence="1">
    <name type="scientific">Anguilla anguilla</name>
    <name type="common">European freshwater eel</name>
    <name type="synonym">Muraena anguilla</name>
    <dbReference type="NCBI Taxonomy" id="7936"/>
    <lineage>
        <taxon>Eukaryota</taxon>
        <taxon>Metazoa</taxon>
        <taxon>Chordata</taxon>
        <taxon>Craniata</taxon>
        <taxon>Vertebrata</taxon>
        <taxon>Euteleostomi</taxon>
        <taxon>Actinopterygii</taxon>
        <taxon>Neopterygii</taxon>
        <taxon>Teleostei</taxon>
        <taxon>Anguilliformes</taxon>
        <taxon>Anguillidae</taxon>
        <taxon>Anguilla</taxon>
    </lineage>
</organism>
<dbReference type="EMBL" id="GBXM01069253">
    <property type="protein sequence ID" value="JAH39324.1"/>
    <property type="molecule type" value="Transcribed_RNA"/>
</dbReference>
<accession>A0A0E9SD89</accession>
<reference evidence="1" key="2">
    <citation type="journal article" date="2015" name="Fish Shellfish Immunol.">
        <title>Early steps in the European eel (Anguilla anguilla)-Vibrio vulnificus interaction in the gills: Role of the RtxA13 toxin.</title>
        <authorList>
            <person name="Callol A."/>
            <person name="Pajuelo D."/>
            <person name="Ebbesson L."/>
            <person name="Teles M."/>
            <person name="MacKenzie S."/>
            <person name="Amaro C."/>
        </authorList>
    </citation>
    <scope>NUCLEOTIDE SEQUENCE</scope>
</reference>
<reference evidence="1" key="1">
    <citation type="submission" date="2014-11" db="EMBL/GenBank/DDBJ databases">
        <authorList>
            <person name="Amaro Gonzalez C."/>
        </authorList>
    </citation>
    <scope>NUCLEOTIDE SEQUENCE</scope>
</reference>
<evidence type="ECO:0000313" key="1">
    <source>
        <dbReference type="EMBL" id="JAH39324.1"/>
    </source>
</evidence>
<name>A0A0E9SD89_ANGAN</name>
<dbReference type="AlphaFoldDB" id="A0A0E9SD89"/>
<protein>
    <submittedName>
        <fullName evidence="1">Uncharacterized protein</fullName>
    </submittedName>
</protein>
<proteinExistence type="predicted"/>